<dbReference type="SUPFAM" id="SSF56925">
    <property type="entry name" value="OMPA-like"/>
    <property type="match status" value="1"/>
</dbReference>
<proteinExistence type="predicted"/>
<keyword evidence="1" id="KW-0732">Signal</keyword>
<protein>
    <submittedName>
        <fullName evidence="3">PorT family protein</fullName>
    </submittedName>
</protein>
<feature type="chain" id="PRO_5020998170" evidence="1">
    <location>
        <begin position="25"/>
        <end position="228"/>
    </location>
</feature>
<evidence type="ECO:0000313" key="3">
    <source>
        <dbReference type="EMBL" id="QCD35117.1"/>
    </source>
</evidence>
<evidence type="ECO:0000256" key="1">
    <source>
        <dbReference type="SAM" id="SignalP"/>
    </source>
</evidence>
<dbReference type="InterPro" id="IPR011250">
    <property type="entry name" value="OMP/PagP_B-barrel"/>
</dbReference>
<name>A0A4V1D1G4_9BACT</name>
<dbReference type="OrthoDB" id="977141at2"/>
<accession>A0A4V1D1G4</accession>
<dbReference type="InterPro" id="IPR025665">
    <property type="entry name" value="Beta-barrel_OMP_2"/>
</dbReference>
<gene>
    <name evidence="3" type="ORF">E7746_04080</name>
</gene>
<feature type="domain" description="Outer membrane protein beta-barrel" evidence="2">
    <location>
        <begin position="22"/>
        <end position="201"/>
    </location>
</feature>
<dbReference type="Pfam" id="PF13568">
    <property type="entry name" value="OMP_b-brl_2"/>
    <property type="match status" value="1"/>
</dbReference>
<dbReference type="KEGG" id="mgod:E7746_04080"/>
<evidence type="ECO:0000313" key="4">
    <source>
        <dbReference type="Proteomes" id="UP000297031"/>
    </source>
</evidence>
<dbReference type="EMBL" id="CP039393">
    <property type="protein sequence ID" value="QCD35117.1"/>
    <property type="molecule type" value="Genomic_DNA"/>
</dbReference>
<dbReference type="AlphaFoldDB" id="A0A4V1D1G4"/>
<reference evidence="3 4" key="1">
    <citation type="submission" date="2019-02" db="EMBL/GenBank/DDBJ databases">
        <title>Isolation and identification of novel species under the genus Muribaculum.</title>
        <authorList>
            <person name="Miyake S."/>
            <person name="Ding Y."/>
            <person name="Low A."/>
            <person name="Soh M."/>
            <person name="Seedorf H."/>
        </authorList>
    </citation>
    <scope>NUCLEOTIDE SEQUENCE [LARGE SCALE GENOMIC DNA]</scope>
    <source>
        <strain evidence="3 4">TLL-A4</strain>
    </source>
</reference>
<feature type="signal peptide" evidence="1">
    <location>
        <begin position="1"/>
        <end position="24"/>
    </location>
</feature>
<sequence>MNMIRNIALALLLSVVGLTASAQAHYTSKVAIGGKAGVTLSKMSFAPSTKQSFVVGETMGITVRYWEERHFGLIAELNLEQRGWKENFEGAPFSFERKLNYIQLPLLTHIFFGGRTVKGFFNLGPEVGYMISTSYSSNFDVHNIANIPDFPPNRETDQMILEPTNKFDYGISGGAGIEFTIKRKHLINLEARYYFGIGNIFPDERRDTFSASRGMSILVTLGYSYRLK</sequence>
<dbReference type="Proteomes" id="UP000297031">
    <property type="component" value="Chromosome"/>
</dbReference>
<keyword evidence="4" id="KW-1185">Reference proteome</keyword>
<organism evidence="3 4">
    <name type="scientific">Muribaculum gordoncarteri</name>
    <dbReference type="NCBI Taxonomy" id="2530390"/>
    <lineage>
        <taxon>Bacteria</taxon>
        <taxon>Pseudomonadati</taxon>
        <taxon>Bacteroidota</taxon>
        <taxon>Bacteroidia</taxon>
        <taxon>Bacteroidales</taxon>
        <taxon>Muribaculaceae</taxon>
        <taxon>Muribaculum</taxon>
    </lineage>
</organism>
<dbReference type="RefSeq" id="WP_136409926.1">
    <property type="nucleotide sequence ID" value="NZ_CANQMU010000004.1"/>
</dbReference>
<evidence type="ECO:0000259" key="2">
    <source>
        <dbReference type="Pfam" id="PF13568"/>
    </source>
</evidence>